<evidence type="ECO:0000256" key="5">
    <source>
        <dbReference type="ARBA" id="ARBA00023136"/>
    </source>
</evidence>
<dbReference type="OrthoDB" id="9812980at2"/>
<evidence type="ECO:0000256" key="4">
    <source>
        <dbReference type="ARBA" id="ARBA00022989"/>
    </source>
</evidence>
<reference evidence="8 9" key="1">
    <citation type="submission" date="2018-03" db="EMBL/GenBank/DDBJ databases">
        <title>Bacillus urumqiensis sp. nov., a moderately haloalkaliphilic bacterium isolated from a salt lake.</title>
        <authorList>
            <person name="Zhao B."/>
            <person name="Liao Z."/>
        </authorList>
    </citation>
    <scope>NUCLEOTIDE SEQUENCE [LARGE SCALE GENOMIC DNA]</scope>
    <source>
        <strain evidence="8 9">BZ-SZ-XJ18</strain>
    </source>
</reference>
<dbReference type="RefSeq" id="WP_105957941.1">
    <property type="nucleotide sequence ID" value="NZ_PVNS01000002.1"/>
</dbReference>
<keyword evidence="2 6" id="KW-1003">Cell membrane</keyword>
<keyword evidence="4 6" id="KW-1133">Transmembrane helix</keyword>
<feature type="transmembrane region" description="Helical" evidence="6">
    <location>
        <begin position="79"/>
        <end position="96"/>
    </location>
</feature>
<evidence type="ECO:0000313" key="8">
    <source>
        <dbReference type="EMBL" id="PRO66905.1"/>
    </source>
</evidence>
<feature type="transmembrane region" description="Helical" evidence="6">
    <location>
        <begin position="32"/>
        <end position="51"/>
    </location>
</feature>
<comment type="similarity">
    <text evidence="6">Belongs to the TVP38/TMEM64 family.</text>
</comment>
<comment type="subcellular location">
    <subcellularLocation>
        <location evidence="1 6">Cell membrane</location>
        <topology evidence="1 6">Multi-pass membrane protein</topology>
    </subcellularLocation>
</comment>
<feature type="domain" description="VTT" evidence="7">
    <location>
        <begin position="59"/>
        <end position="175"/>
    </location>
</feature>
<dbReference type="Proteomes" id="UP000243650">
    <property type="component" value="Unassembled WGS sequence"/>
</dbReference>
<dbReference type="GO" id="GO:0005886">
    <property type="term" value="C:plasma membrane"/>
    <property type="evidence" value="ECO:0007669"/>
    <property type="project" value="UniProtKB-SubCell"/>
</dbReference>
<keyword evidence="3 6" id="KW-0812">Transmembrane</keyword>
<gene>
    <name evidence="8" type="ORF">C6I21_03000</name>
</gene>
<comment type="caution">
    <text evidence="8">The sequence shown here is derived from an EMBL/GenBank/DDBJ whole genome shotgun (WGS) entry which is preliminary data.</text>
</comment>
<dbReference type="Pfam" id="PF09335">
    <property type="entry name" value="VTT_dom"/>
    <property type="match status" value="1"/>
</dbReference>
<evidence type="ECO:0000256" key="1">
    <source>
        <dbReference type="ARBA" id="ARBA00004651"/>
    </source>
</evidence>
<dbReference type="EMBL" id="PVNS01000002">
    <property type="protein sequence ID" value="PRO66905.1"/>
    <property type="molecule type" value="Genomic_DNA"/>
</dbReference>
<evidence type="ECO:0000256" key="2">
    <source>
        <dbReference type="ARBA" id="ARBA00022475"/>
    </source>
</evidence>
<evidence type="ECO:0000313" key="9">
    <source>
        <dbReference type="Proteomes" id="UP000243650"/>
    </source>
</evidence>
<comment type="caution">
    <text evidence="6">Lacks conserved residue(s) required for the propagation of feature annotation.</text>
</comment>
<keyword evidence="9" id="KW-1185">Reference proteome</keyword>
<keyword evidence="5 6" id="KW-0472">Membrane</keyword>
<dbReference type="AlphaFoldDB" id="A0A2P6MKW8"/>
<organism evidence="8 9">
    <name type="scientific">Alkalicoccus urumqiensis</name>
    <name type="common">Bacillus urumqiensis</name>
    <dbReference type="NCBI Taxonomy" id="1548213"/>
    <lineage>
        <taxon>Bacteria</taxon>
        <taxon>Bacillati</taxon>
        <taxon>Bacillota</taxon>
        <taxon>Bacilli</taxon>
        <taxon>Bacillales</taxon>
        <taxon>Bacillaceae</taxon>
        <taxon>Alkalicoccus</taxon>
    </lineage>
</organism>
<protein>
    <recommendedName>
        <fullName evidence="6">TVP38/TMEM64 family membrane protein</fullName>
    </recommendedName>
</protein>
<dbReference type="PANTHER" id="PTHR12677">
    <property type="entry name" value="GOLGI APPARATUS MEMBRANE PROTEIN TVP38-RELATED"/>
    <property type="match status" value="1"/>
</dbReference>
<proteinExistence type="inferred from homology"/>
<accession>A0A2P6MKW8</accession>
<evidence type="ECO:0000256" key="6">
    <source>
        <dbReference type="RuleBase" id="RU366058"/>
    </source>
</evidence>
<sequence>MRFTIKAAAVCGLLLLLFWINREFLDMEPDDIQPFISSFGLLAPFVFLLLFSIRPFFLFPASILALTSGLAFGPFLGPILTYAGSLSGAVLSYWAVRFFRRNHEIPDHSGKRRVIQQRIEENGFFYLVSLRIIPVIHFDLVTYLSAMARVRFRTFLYATMAGIIPGTLAFNLLGASIADVSIPLAAATVLMFLIALSIPWIVKRQLEKRNISTDEWKES</sequence>
<feature type="transmembrane region" description="Helical" evidence="6">
    <location>
        <begin position="155"/>
        <end position="174"/>
    </location>
</feature>
<evidence type="ECO:0000259" key="7">
    <source>
        <dbReference type="Pfam" id="PF09335"/>
    </source>
</evidence>
<evidence type="ECO:0000256" key="3">
    <source>
        <dbReference type="ARBA" id="ARBA00022692"/>
    </source>
</evidence>
<dbReference type="PANTHER" id="PTHR12677:SF59">
    <property type="entry name" value="GOLGI APPARATUS MEMBRANE PROTEIN TVP38-RELATED"/>
    <property type="match status" value="1"/>
</dbReference>
<feature type="transmembrane region" description="Helical" evidence="6">
    <location>
        <begin position="180"/>
        <end position="202"/>
    </location>
</feature>
<dbReference type="InterPro" id="IPR015414">
    <property type="entry name" value="TMEM64"/>
</dbReference>
<dbReference type="InterPro" id="IPR032816">
    <property type="entry name" value="VTT_dom"/>
</dbReference>
<name>A0A2P6MKW8_ALKUR</name>